<feature type="domain" description="DUF397" evidence="2">
    <location>
        <begin position="7"/>
        <end position="56"/>
    </location>
</feature>
<dbReference type="EMBL" id="JAWLNX010000030">
    <property type="protein sequence ID" value="MEB3371596.1"/>
    <property type="molecule type" value="Genomic_DNA"/>
</dbReference>
<feature type="compositionally biased region" description="Polar residues" evidence="1">
    <location>
        <begin position="9"/>
        <end position="18"/>
    </location>
</feature>
<sequence length="120" mass="12824">MTAAHSLAWRTSTRSSNGEKCVEVAPTSDGVVIRHSKHPEAGTIAFSRSEWEAFIGETCGSLSTPNRAATINQSGTDTVVRSLNNSAVELRFDEDEWSAFTAGAADGEFTFPTERASAGR</sequence>
<dbReference type="Pfam" id="PF04149">
    <property type="entry name" value="DUF397"/>
    <property type="match status" value="1"/>
</dbReference>
<organism evidence="3 4">
    <name type="scientific">Saccharopolyspora mangrovi</name>
    <dbReference type="NCBI Taxonomy" id="3082379"/>
    <lineage>
        <taxon>Bacteria</taxon>
        <taxon>Bacillati</taxon>
        <taxon>Actinomycetota</taxon>
        <taxon>Actinomycetes</taxon>
        <taxon>Pseudonocardiales</taxon>
        <taxon>Pseudonocardiaceae</taxon>
        <taxon>Saccharopolyspora</taxon>
    </lineage>
</organism>
<dbReference type="InterPro" id="IPR007278">
    <property type="entry name" value="DUF397"/>
</dbReference>
<name>A0ABU6AJJ1_9PSEU</name>
<feature type="region of interest" description="Disordered" evidence="1">
    <location>
        <begin position="1"/>
        <end position="20"/>
    </location>
</feature>
<evidence type="ECO:0000256" key="1">
    <source>
        <dbReference type="SAM" id="MobiDB-lite"/>
    </source>
</evidence>
<dbReference type="Proteomes" id="UP001327093">
    <property type="component" value="Unassembled WGS sequence"/>
</dbReference>
<evidence type="ECO:0000259" key="2">
    <source>
        <dbReference type="Pfam" id="PF04149"/>
    </source>
</evidence>
<comment type="caution">
    <text evidence="3">The sequence shown here is derived from an EMBL/GenBank/DDBJ whole genome shotgun (WGS) entry which is preliminary data.</text>
</comment>
<protein>
    <submittedName>
        <fullName evidence="3">DUF397 domain-containing protein</fullName>
    </submittedName>
</protein>
<dbReference type="RefSeq" id="WP_324269020.1">
    <property type="nucleotide sequence ID" value="NZ_JAWLNX010000030.1"/>
</dbReference>
<accession>A0ABU6AJJ1</accession>
<keyword evidence="4" id="KW-1185">Reference proteome</keyword>
<reference evidence="3 4" key="1">
    <citation type="submission" date="2023-10" db="EMBL/GenBank/DDBJ databases">
        <title>Saccharopolyspora sp. nov., isolated from mangrove soil.</title>
        <authorList>
            <person name="Lu Y."/>
            <person name="Liu W."/>
        </authorList>
    </citation>
    <scope>NUCLEOTIDE SEQUENCE [LARGE SCALE GENOMIC DNA]</scope>
    <source>
        <strain evidence="3 4">S2-29</strain>
    </source>
</reference>
<gene>
    <name evidence="3" type="ORF">R4I43_29760</name>
</gene>
<proteinExistence type="predicted"/>
<evidence type="ECO:0000313" key="4">
    <source>
        <dbReference type="Proteomes" id="UP001327093"/>
    </source>
</evidence>
<evidence type="ECO:0000313" key="3">
    <source>
        <dbReference type="EMBL" id="MEB3371596.1"/>
    </source>
</evidence>